<dbReference type="InterPro" id="IPR036866">
    <property type="entry name" value="RibonucZ/Hydroxyglut_hydro"/>
</dbReference>
<name>A0ABX2N1S9_9SPHN</name>
<gene>
    <name evidence="5" type="ORF">HUO14_06945</name>
</gene>
<dbReference type="CDD" id="cd07719">
    <property type="entry name" value="arylsulfatase_AtsA-like_MBL-fold"/>
    <property type="match status" value="1"/>
</dbReference>
<protein>
    <submittedName>
        <fullName evidence="5">MBL fold metallo-hydrolase</fullName>
    </submittedName>
</protein>
<dbReference type="PANTHER" id="PTHR46018">
    <property type="entry name" value="ZINC PHOSPHODIESTERASE ELAC PROTEIN 1"/>
    <property type="match status" value="1"/>
</dbReference>
<evidence type="ECO:0000313" key="6">
    <source>
        <dbReference type="Proteomes" id="UP000652427"/>
    </source>
</evidence>
<evidence type="ECO:0000256" key="3">
    <source>
        <dbReference type="SAM" id="SignalP"/>
    </source>
</evidence>
<dbReference type="EMBL" id="JABWMH010000002">
    <property type="protein sequence ID" value="NVD27636.1"/>
    <property type="molecule type" value="Genomic_DNA"/>
</dbReference>
<feature type="compositionally biased region" description="Polar residues" evidence="2">
    <location>
        <begin position="42"/>
        <end position="53"/>
    </location>
</feature>
<feature type="region of interest" description="Disordered" evidence="2">
    <location>
        <begin position="38"/>
        <end position="57"/>
    </location>
</feature>
<dbReference type="Gene3D" id="3.60.15.10">
    <property type="entry name" value="Ribonuclease Z/Hydroxyacylglutathione hydrolase-like"/>
    <property type="match status" value="1"/>
</dbReference>
<evidence type="ECO:0000259" key="4">
    <source>
        <dbReference type="SMART" id="SM00849"/>
    </source>
</evidence>
<feature type="chain" id="PRO_5046679142" evidence="3">
    <location>
        <begin position="36"/>
        <end position="351"/>
    </location>
</feature>
<keyword evidence="6" id="KW-1185">Reference proteome</keyword>
<dbReference type="Pfam" id="PF12706">
    <property type="entry name" value="Lactamase_B_2"/>
    <property type="match status" value="1"/>
</dbReference>
<comment type="caution">
    <text evidence="5">The sequence shown here is derived from an EMBL/GenBank/DDBJ whole genome shotgun (WGS) entry which is preliminary data.</text>
</comment>
<keyword evidence="1" id="KW-0378">Hydrolase</keyword>
<dbReference type="SMART" id="SM00849">
    <property type="entry name" value="Lactamase_B"/>
    <property type="match status" value="1"/>
</dbReference>
<sequence>MVCGRSSIFKGVQAVRSTFSLSVGALLLSASPVLAQAGPATPAQQDENSQTVADSKGKWITLGTRGGPVTSPTRSQPANLLVFNGKKYLVDVGDGASGQSGKAGVQTAALDGIFISHLHFDHTAGLAGILGLRFQTNAPKTFTIYGPPGTQEMVDGLLASMTPGATANYGVPGAPVQDHRTGIEVVEFRDGAKTNVNGMNVSVRSNSHYSFVPGSDLEKRFQSLSFRFDLPGRSIVYTGDTGPSSAVEELARDADLLVAEMMDVPLIVATVRRNNPRMPEQAAKGMEAHLTKHHLLPKDVGQLAARAGVKAVIVTHFAGAETDTPDYFEYLRTIADHYDGPVIIANDMDVF</sequence>
<proteinExistence type="predicted"/>
<dbReference type="InterPro" id="IPR001279">
    <property type="entry name" value="Metallo-B-lactamas"/>
</dbReference>
<dbReference type="SUPFAM" id="SSF56281">
    <property type="entry name" value="Metallo-hydrolase/oxidoreductase"/>
    <property type="match status" value="1"/>
</dbReference>
<dbReference type="PANTHER" id="PTHR46018:SF2">
    <property type="entry name" value="ZINC PHOSPHODIESTERASE ELAC PROTEIN 1"/>
    <property type="match status" value="1"/>
</dbReference>
<feature type="domain" description="Metallo-beta-lactamase" evidence="4">
    <location>
        <begin position="75"/>
        <end position="289"/>
    </location>
</feature>
<feature type="signal peptide" evidence="3">
    <location>
        <begin position="1"/>
        <end position="35"/>
    </location>
</feature>
<dbReference type="Proteomes" id="UP000652427">
    <property type="component" value="Unassembled WGS sequence"/>
</dbReference>
<keyword evidence="3" id="KW-0732">Signal</keyword>
<reference evidence="5 6" key="1">
    <citation type="submission" date="2020-06" db="EMBL/GenBank/DDBJ databases">
        <authorList>
            <person name="Kim S.-J."/>
            <person name="Park S.-J."/>
        </authorList>
    </citation>
    <scope>NUCLEOTIDE SEQUENCE [LARGE SCALE GENOMIC DNA]</scope>
    <source>
        <strain evidence="5 6">SW-151</strain>
    </source>
</reference>
<evidence type="ECO:0000313" key="5">
    <source>
        <dbReference type="EMBL" id="NVD27636.1"/>
    </source>
</evidence>
<accession>A0ABX2N1S9</accession>
<dbReference type="InterPro" id="IPR044094">
    <property type="entry name" value="AtsA-like_MBL-fold"/>
</dbReference>
<evidence type="ECO:0000256" key="2">
    <source>
        <dbReference type="SAM" id="MobiDB-lite"/>
    </source>
</evidence>
<organism evidence="5 6">
    <name type="scientific">Parasphingorhabdus flavimaris</name>
    <dbReference type="NCBI Taxonomy" id="266812"/>
    <lineage>
        <taxon>Bacteria</taxon>
        <taxon>Pseudomonadati</taxon>
        <taxon>Pseudomonadota</taxon>
        <taxon>Alphaproteobacteria</taxon>
        <taxon>Sphingomonadales</taxon>
        <taxon>Sphingomonadaceae</taxon>
        <taxon>Parasphingorhabdus</taxon>
    </lineage>
</organism>
<evidence type="ECO:0000256" key="1">
    <source>
        <dbReference type="ARBA" id="ARBA00022801"/>
    </source>
</evidence>